<evidence type="ECO:0000313" key="3">
    <source>
        <dbReference type="EMBL" id="CAA9479709.1"/>
    </source>
</evidence>
<keyword evidence="2" id="KW-0812">Transmembrane</keyword>
<feature type="transmembrane region" description="Helical" evidence="2">
    <location>
        <begin position="103"/>
        <end position="125"/>
    </location>
</feature>
<feature type="compositionally biased region" description="Low complexity" evidence="1">
    <location>
        <begin position="1"/>
        <end position="16"/>
    </location>
</feature>
<evidence type="ECO:0000256" key="1">
    <source>
        <dbReference type="SAM" id="MobiDB-lite"/>
    </source>
</evidence>
<feature type="transmembrane region" description="Helical" evidence="2">
    <location>
        <begin position="137"/>
        <end position="154"/>
    </location>
</feature>
<dbReference type="EMBL" id="CADCVQ010000039">
    <property type="protein sequence ID" value="CAA9479709.1"/>
    <property type="molecule type" value="Genomic_DNA"/>
</dbReference>
<evidence type="ECO:0008006" key="4">
    <source>
        <dbReference type="Google" id="ProtNLM"/>
    </source>
</evidence>
<dbReference type="InterPro" id="IPR025058">
    <property type="entry name" value="DUF3995"/>
</dbReference>
<keyword evidence="2" id="KW-0472">Membrane</keyword>
<keyword evidence="2" id="KW-1133">Transmembrane helix</keyword>
<evidence type="ECO:0000256" key="2">
    <source>
        <dbReference type="SAM" id="Phobius"/>
    </source>
</evidence>
<feature type="transmembrane region" description="Helical" evidence="2">
    <location>
        <begin position="34"/>
        <end position="53"/>
    </location>
</feature>
<sequence>MTPAAHTAPTNAARSADMTDRTARVAPTSITITAGKLAAAILLLACGFHAFWAAGGEWGAATAYGSPQLPPQAATAVIAVLIGCAALLLLARIGVLAMPLPRWMLRVGTWVLVAVFALAGVTNLIQTPDAYARDWHIYFFGPLLLTLAALCAIAERSIPGR</sequence>
<feature type="transmembrane region" description="Helical" evidence="2">
    <location>
        <begin position="73"/>
        <end position="91"/>
    </location>
</feature>
<accession>A0A6J4RSF3</accession>
<proteinExistence type="predicted"/>
<reference evidence="3" key="1">
    <citation type="submission" date="2020-02" db="EMBL/GenBank/DDBJ databases">
        <authorList>
            <person name="Meier V. D."/>
        </authorList>
    </citation>
    <scope>NUCLEOTIDE SEQUENCE</scope>
    <source>
        <strain evidence="3">AVDCRST_MAG67</strain>
    </source>
</reference>
<dbReference type="Pfam" id="PF13160">
    <property type="entry name" value="DUF3995"/>
    <property type="match status" value="1"/>
</dbReference>
<dbReference type="AlphaFoldDB" id="A0A6J4RSF3"/>
<organism evidence="3">
    <name type="scientific">uncultured Solirubrobacteraceae bacterium</name>
    <dbReference type="NCBI Taxonomy" id="1162706"/>
    <lineage>
        <taxon>Bacteria</taxon>
        <taxon>Bacillati</taxon>
        <taxon>Actinomycetota</taxon>
        <taxon>Thermoleophilia</taxon>
        <taxon>Solirubrobacterales</taxon>
        <taxon>Solirubrobacteraceae</taxon>
        <taxon>environmental samples</taxon>
    </lineage>
</organism>
<feature type="region of interest" description="Disordered" evidence="1">
    <location>
        <begin position="1"/>
        <end position="20"/>
    </location>
</feature>
<protein>
    <recommendedName>
        <fullName evidence="4">DUF3995 domain-containing protein</fullName>
    </recommendedName>
</protein>
<gene>
    <name evidence="3" type="ORF">AVDCRST_MAG67-784</name>
</gene>
<name>A0A6J4RSF3_9ACTN</name>